<dbReference type="GO" id="GO:0005576">
    <property type="term" value="C:extracellular region"/>
    <property type="evidence" value="ECO:0007669"/>
    <property type="project" value="UniProtKB-SubCell"/>
</dbReference>
<dbReference type="GO" id="GO:0005509">
    <property type="term" value="F:calcium ion binding"/>
    <property type="evidence" value="ECO:0007669"/>
    <property type="project" value="InterPro"/>
</dbReference>
<proteinExistence type="inferred from homology"/>
<dbReference type="InterPro" id="IPR016090">
    <property type="entry name" value="PLA2-like_dom"/>
</dbReference>
<comment type="subcellular location">
    <subcellularLocation>
        <location evidence="1 8">Secreted</location>
    </subcellularLocation>
</comment>
<feature type="binding site" evidence="5">
    <location>
        <position position="48"/>
    </location>
    <ligand>
        <name>Ca(2+)</name>
        <dbReference type="ChEBI" id="CHEBI:29108"/>
    </ligand>
</feature>
<feature type="signal peptide" evidence="8">
    <location>
        <begin position="1"/>
        <end position="20"/>
    </location>
</feature>
<feature type="disulfide bond" evidence="6">
    <location>
        <begin position="97"/>
        <end position="111"/>
    </location>
</feature>
<keyword evidence="8" id="KW-0732">Signal</keyword>
<keyword evidence="5 8" id="KW-0106">Calcium</keyword>
<feature type="binding site" evidence="5">
    <location>
        <position position="67"/>
    </location>
    <ligand>
        <name>Ca(2+)</name>
        <dbReference type="ChEBI" id="CHEBI:29108"/>
    </ligand>
</feature>
<feature type="disulfide bond" evidence="6">
    <location>
        <begin position="62"/>
        <end position="120"/>
    </location>
</feature>
<dbReference type="Pfam" id="PF00068">
    <property type="entry name" value="Phospholip_A2_1"/>
    <property type="match status" value="1"/>
</dbReference>
<sequence length="148" mass="16661">MASSWYILALLFAAVAMTQCSLLDFGKMIKYVTGKNPLNYLLYGCYCGLGGFGHPKDKTDWCCHKHDCCYGYVEKTCPLDPKIKSYYYTIVDGNVLCDYQKNFDDCASLTCECDREAAYCFLKNLNTYDPNKKNASFSGCNKPTVPCS</sequence>
<dbReference type="PROSITE" id="PS00118">
    <property type="entry name" value="PA2_HIS"/>
    <property type="match status" value="1"/>
</dbReference>
<evidence type="ECO:0000256" key="1">
    <source>
        <dbReference type="ARBA" id="ARBA00004613"/>
    </source>
</evidence>
<evidence type="ECO:0000313" key="11">
    <source>
        <dbReference type="Proteomes" id="UP000694569"/>
    </source>
</evidence>
<dbReference type="FunFam" id="1.20.90.10:FF:000001">
    <property type="entry name" value="Basic phospholipase A2 homolog"/>
    <property type="match status" value="1"/>
</dbReference>
<organism evidence="10 11">
    <name type="scientific">Leptobrachium leishanense</name>
    <name type="common">Leishan spiny toad</name>
    <dbReference type="NCBI Taxonomy" id="445787"/>
    <lineage>
        <taxon>Eukaryota</taxon>
        <taxon>Metazoa</taxon>
        <taxon>Chordata</taxon>
        <taxon>Craniata</taxon>
        <taxon>Vertebrata</taxon>
        <taxon>Euteleostomi</taxon>
        <taxon>Amphibia</taxon>
        <taxon>Batrachia</taxon>
        <taxon>Anura</taxon>
        <taxon>Pelobatoidea</taxon>
        <taxon>Megophryidae</taxon>
        <taxon>Leptobrachium</taxon>
    </lineage>
</organism>
<keyword evidence="8" id="KW-0443">Lipid metabolism</keyword>
<feature type="active site" evidence="4">
    <location>
        <position position="114"/>
    </location>
</feature>
<reference evidence="10" key="1">
    <citation type="submission" date="2025-08" db="UniProtKB">
        <authorList>
            <consortium name="Ensembl"/>
        </authorList>
    </citation>
    <scope>IDENTIFICATION</scope>
</reference>
<dbReference type="InterPro" id="IPR036444">
    <property type="entry name" value="PLipase_A2_dom_sf"/>
</dbReference>
<dbReference type="GeneTree" id="ENSGT00940000161504"/>
<comment type="similarity">
    <text evidence="7">Belongs to the phospholipase A2 family.</text>
</comment>
<dbReference type="EC" id="3.1.1.4" evidence="8"/>
<keyword evidence="2 8" id="KW-0964">Secreted</keyword>
<evidence type="ECO:0000256" key="3">
    <source>
        <dbReference type="ARBA" id="ARBA00023157"/>
    </source>
</evidence>
<reference evidence="10" key="2">
    <citation type="submission" date="2025-09" db="UniProtKB">
        <authorList>
            <consortium name="Ensembl"/>
        </authorList>
    </citation>
    <scope>IDENTIFICATION</scope>
</reference>
<dbReference type="SUPFAM" id="SSF48619">
    <property type="entry name" value="Phospholipase A2, PLA2"/>
    <property type="match status" value="1"/>
</dbReference>
<feature type="domain" description="Phospholipase A2-like central" evidence="9">
    <location>
        <begin position="21"/>
        <end position="141"/>
    </location>
</feature>
<evidence type="ECO:0000256" key="2">
    <source>
        <dbReference type="ARBA" id="ARBA00022525"/>
    </source>
</evidence>
<dbReference type="InterPro" id="IPR001211">
    <property type="entry name" value="PLA2"/>
</dbReference>
<dbReference type="InterPro" id="IPR033113">
    <property type="entry name" value="PLA2_histidine"/>
</dbReference>
<dbReference type="Proteomes" id="UP000694569">
    <property type="component" value="Unplaced"/>
</dbReference>
<accession>A0A8C5WFC8</accession>
<evidence type="ECO:0000256" key="7">
    <source>
        <dbReference type="RuleBase" id="RU003654"/>
    </source>
</evidence>
<keyword evidence="8" id="KW-0378">Hydrolase</keyword>
<dbReference type="GO" id="GO:0050482">
    <property type="term" value="P:arachidonate secretion"/>
    <property type="evidence" value="ECO:0007669"/>
    <property type="project" value="InterPro"/>
</dbReference>
<dbReference type="Ensembl" id="ENSLLET00000035288.1">
    <property type="protein sequence ID" value="ENSLLEP00000033997.1"/>
    <property type="gene ID" value="ENSLLEG00000021363.1"/>
</dbReference>
<feature type="active site" evidence="4">
    <location>
        <position position="66"/>
    </location>
</feature>
<name>A0A8C5WFC8_9ANUR</name>
<keyword evidence="11" id="KW-1185">Reference proteome</keyword>
<evidence type="ECO:0000256" key="4">
    <source>
        <dbReference type="PIRSR" id="PIRSR601211-1"/>
    </source>
</evidence>
<dbReference type="GO" id="GO:0006644">
    <property type="term" value="P:phospholipid metabolic process"/>
    <property type="evidence" value="ECO:0007669"/>
    <property type="project" value="InterPro"/>
</dbReference>
<feature type="disulfide bond" evidence="6">
    <location>
        <begin position="69"/>
        <end position="113"/>
    </location>
</feature>
<dbReference type="PANTHER" id="PTHR11716:SF100">
    <property type="entry name" value="PHOSPHOLIPASE A2"/>
    <property type="match status" value="1"/>
</dbReference>
<keyword evidence="3 6" id="KW-1015">Disulfide bond</keyword>
<feature type="disulfide bond" evidence="6">
    <location>
        <begin position="47"/>
        <end position="63"/>
    </location>
</feature>
<dbReference type="Gene3D" id="1.20.90.10">
    <property type="entry name" value="Phospholipase A2 domain"/>
    <property type="match status" value="1"/>
</dbReference>
<dbReference type="PANTHER" id="PTHR11716">
    <property type="entry name" value="PHOSPHOLIPASE A2 FAMILY MEMBER"/>
    <property type="match status" value="1"/>
</dbReference>
<keyword evidence="5" id="KW-0479">Metal-binding</keyword>
<dbReference type="GO" id="GO:0016042">
    <property type="term" value="P:lipid catabolic process"/>
    <property type="evidence" value="ECO:0007669"/>
    <property type="project" value="InterPro"/>
</dbReference>
<dbReference type="SMART" id="SM00085">
    <property type="entry name" value="PA2c"/>
    <property type="match status" value="1"/>
</dbReference>
<evidence type="ECO:0000256" key="6">
    <source>
        <dbReference type="PIRSR" id="PIRSR601211-3"/>
    </source>
</evidence>
<dbReference type="CDD" id="cd00125">
    <property type="entry name" value="PLA2c"/>
    <property type="match status" value="1"/>
</dbReference>
<feature type="chain" id="PRO_5034294997" description="Phospholipase A2" evidence="8">
    <location>
        <begin position="21"/>
        <end position="148"/>
    </location>
</feature>
<dbReference type="GO" id="GO:0005543">
    <property type="term" value="F:phospholipid binding"/>
    <property type="evidence" value="ECO:0007669"/>
    <property type="project" value="TreeGrafter"/>
</dbReference>
<evidence type="ECO:0000256" key="8">
    <source>
        <dbReference type="RuleBase" id="RU361236"/>
    </source>
</evidence>
<dbReference type="PRINTS" id="PR00389">
    <property type="entry name" value="PHPHLIPASEA2"/>
</dbReference>
<protein>
    <recommendedName>
        <fullName evidence="8">Phospholipase A2</fullName>
        <ecNumber evidence="8">3.1.1.4</ecNumber>
    </recommendedName>
</protein>
<evidence type="ECO:0000259" key="9">
    <source>
        <dbReference type="SMART" id="SM00085"/>
    </source>
</evidence>
<comment type="catalytic activity">
    <reaction evidence="8">
        <text>a 1,2-diacyl-sn-glycero-3-phosphocholine + H2O = a 1-acyl-sn-glycero-3-phosphocholine + a fatty acid + H(+)</text>
        <dbReference type="Rhea" id="RHEA:15801"/>
        <dbReference type="ChEBI" id="CHEBI:15377"/>
        <dbReference type="ChEBI" id="CHEBI:15378"/>
        <dbReference type="ChEBI" id="CHEBI:28868"/>
        <dbReference type="ChEBI" id="CHEBI:57643"/>
        <dbReference type="ChEBI" id="CHEBI:58168"/>
        <dbReference type="EC" id="3.1.1.4"/>
    </reaction>
</comment>
<evidence type="ECO:0000313" key="10">
    <source>
        <dbReference type="Ensembl" id="ENSLLEP00000033997.1"/>
    </source>
</evidence>
<dbReference type="AlphaFoldDB" id="A0A8C5WFC8"/>
<evidence type="ECO:0000256" key="5">
    <source>
        <dbReference type="PIRSR" id="PIRSR601211-2"/>
    </source>
</evidence>
<dbReference type="GO" id="GO:0047498">
    <property type="term" value="F:calcium-dependent phospholipase A2 activity"/>
    <property type="evidence" value="ECO:0007669"/>
    <property type="project" value="TreeGrafter"/>
</dbReference>
<feature type="binding site" evidence="5">
    <location>
        <position position="50"/>
    </location>
    <ligand>
        <name>Ca(2+)</name>
        <dbReference type="ChEBI" id="CHEBI:29108"/>
    </ligand>
</feature>
<comment type="cofactor">
    <cofactor evidence="5">
        <name>Ca(2+)</name>
        <dbReference type="ChEBI" id="CHEBI:29108"/>
    </cofactor>
    <text evidence="5">Binds 1 Ca(2+) ion per subunit.</text>
</comment>
<feature type="binding site" evidence="5">
    <location>
        <position position="46"/>
    </location>
    <ligand>
        <name>Ca(2+)</name>
        <dbReference type="ChEBI" id="CHEBI:29108"/>
    </ligand>
</feature>